<gene>
    <name evidence="1" type="ORF">EV664_10279</name>
</gene>
<protein>
    <submittedName>
        <fullName evidence="1">Putative phiE125 gp8 family phage protein</fullName>
    </submittedName>
</protein>
<reference evidence="1 2" key="1">
    <citation type="submission" date="2019-03" db="EMBL/GenBank/DDBJ databases">
        <title>Genomic Encyclopedia of Type Strains, Phase IV (KMG-IV): sequencing the most valuable type-strain genomes for metagenomic binning, comparative biology and taxonomic classification.</title>
        <authorList>
            <person name="Goeker M."/>
        </authorList>
    </citation>
    <scope>NUCLEOTIDE SEQUENCE [LARGE SCALE GENOMIC DNA]</scope>
    <source>
        <strain evidence="1 2">DSM 25059</strain>
    </source>
</reference>
<dbReference type="InterPro" id="IPR011738">
    <property type="entry name" value="Phage_CHP"/>
</dbReference>
<proteinExistence type="predicted"/>
<dbReference type="AlphaFoldDB" id="A0A4R6FU87"/>
<name>A0A4R6FU87_9SPHN</name>
<sequence length="188" mass="19462">MQPPFPAAAIAAARDAAAVYLRDGSSVNQARIEAIAGAALSLAEAFTGQALMLREHVAVLPVTGEWMPLPTAPVAAVTQVAGLPAEGAAFALPVGAYAVDVDARGEGWVRVIAPGIAGRVQVTFSAGLSPDWEHLPHAIRQGVVLLIAHLSDERSADDPPPAAVTALWRPFRRMRLAAPQAFRAAVGG</sequence>
<dbReference type="EMBL" id="SNWD01000002">
    <property type="protein sequence ID" value="TDN85373.1"/>
    <property type="molecule type" value="Genomic_DNA"/>
</dbReference>
<evidence type="ECO:0000313" key="1">
    <source>
        <dbReference type="EMBL" id="TDN85373.1"/>
    </source>
</evidence>
<keyword evidence="2" id="KW-1185">Reference proteome</keyword>
<comment type="caution">
    <text evidence="1">The sequence shown here is derived from an EMBL/GenBank/DDBJ whole genome shotgun (WGS) entry which is preliminary data.</text>
</comment>
<dbReference type="Proteomes" id="UP000295493">
    <property type="component" value="Unassembled WGS sequence"/>
</dbReference>
<dbReference type="OrthoDB" id="8478788at2"/>
<dbReference type="CDD" id="cd08054">
    <property type="entry name" value="gp6"/>
    <property type="match status" value="1"/>
</dbReference>
<accession>A0A4R6FU87</accession>
<organism evidence="1 2">
    <name type="scientific">Stakelama pacifica</name>
    <dbReference type="NCBI Taxonomy" id="517720"/>
    <lineage>
        <taxon>Bacteria</taxon>
        <taxon>Pseudomonadati</taxon>
        <taxon>Pseudomonadota</taxon>
        <taxon>Alphaproteobacteria</taxon>
        <taxon>Sphingomonadales</taxon>
        <taxon>Sphingomonadaceae</taxon>
        <taxon>Stakelama</taxon>
    </lineage>
</organism>
<dbReference type="RefSeq" id="WP_133494326.1">
    <property type="nucleotide sequence ID" value="NZ_BMLU01000002.1"/>
</dbReference>
<evidence type="ECO:0000313" key="2">
    <source>
        <dbReference type="Proteomes" id="UP000295493"/>
    </source>
</evidence>
<dbReference type="NCBIfam" id="TIGR02215">
    <property type="entry name" value="phage_chp_gp8"/>
    <property type="match status" value="1"/>
</dbReference>